<reference evidence="1" key="2">
    <citation type="submission" date="2025-09" db="UniProtKB">
        <authorList>
            <consortium name="EnsemblPlants"/>
        </authorList>
    </citation>
    <scope>IDENTIFICATION</scope>
</reference>
<proteinExistence type="predicted"/>
<keyword evidence="2" id="KW-1185">Reference proteome</keyword>
<dbReference type="EnsemblPlants" id="AVESA.00010b.r2.1AG0015170.4">
    <property type="protein sequence ID" value="AVESA.00010b.r2.1AG0015170.4.CDS"/>
    <property type="gene ID" value="AVESA.00010b.r2.1AG0015170"/>
</dbReference>
<accession>A0ACD5T9K1</accession>
<evidence type="ECO:0000313" key="2">
    <source>
        <dbReference type="Proteomes" id="UP001732700"/>
    </source>
</evidence>
<organism evidence="1 2">
    <name type="scientific">Avena sativa</name>
    <name type="common">Oat</name>
    <dbReference type="NCBI Taxonomy" id="4498"/>
    <lineage>
        <taxon>Eukaryota</taxon>
        <taxon>Viridiplantae</taxon>
        <taxon>Streptophyta</taxon>
        <taxon>Embryophyta</taxon>
        <taxon>Tracheophyta</taxon>
        <taxon>Spermatophyta</taxon>
        <taxon>Magnoliopsida</taxon>
        <taxon>Liliopsida</taxon>
        <taxon>Poales</taxon>
        <taxon>Poaceae</taxon>
        <taxon>BOP clade</taxon>
        <taxon>Pooideae</taxon>
        <taxon>Poodae</taxon>
        <taxon>Poeae</taxon>
        <taxon>Poeae Chloroplast Group 1 (Aveneae type)</taxon>
        <taxon>Aveninae</taxon>
        <taxon>Avena</taxon>
    </lineage>
</organism>
<evidence type="ECO:0000313" key="1">
    <source>
        <dbReference type="EnsemblPlants" id="AVESA.00010b.r2.1AG0015170.4.CDS"/>
    </source>
</evidence>
<reference evidence="1" key="1">
    <citation type="submission" date="2021-05" db="EMBL/GenBank/DDBJ databases">
        <authorList>
            <person name="Scholz U."/>
            <person name="Mascher M."/>
            <person name="Fiebig A."/>
        </authorList>
    </citation>
    <scope>NUCLEOTIDE SEQUENCE [LARGE SCALE GENOMIC DNA]</scope>
</reference>
<sequence length="973" mass="107076">MGSHGAGPAAGSDAARAEVSGMGQTNQPAYPPLASGDHPWSSSTGAAAVSWNYPVDSQKQDAVYYDPQRDVSVSGDNNHNVASSAPPTVQSTMSLTSASHSHVPYSSPIQHGYNPAEYGNYYYNYPQATNNYSAQQGGANQHSGAAYQPLTSFQNSGSYVDPASNTYYNAGGHQTAPGYATSNYYYQNDTQNDGSSGNNYAQSYQNYSSSGTNAVQSSTTVPANSFSYQPQYNQWPYYHNHPAPSPNVNPVAGSSNIDNRVVNTTSGYSYPSAEPPPPGTTSWRSDSGASVAPPVQAPTFTEPQNQYVKPAQETPTLQNQYAYQAPAVPVSQNYYANQAPAYPQTAYPQNNMNMNQVPVNNHGDQQKIPNLQGSLTTNTSSENKMQIPTVPRIAPGFSMVIPKSEKKILGADLAKKPAYVSVSVPKNDAKAVQHLPDARSLPFSLRNYTMRNINRCKDEAQRDACQSIIQQIINKAKHDGTLLTKNWDTEPLFPLPENLLTMNEISSANNSSLLSTSTPKKRLKSRWEPVPEETVTDKVEPLAKPFMNGNAHNTLEAKNRTGNTWNIGKFSQSAHAPLNKVTQRLSKKQKMGSYSSVINNGNTSSDSDKEQDLTKYYASASALANSPEEKKRREHRSKRFEKSKDSASKSRNSAVNKDAMAYVHTRRPISALATRNSENGSSLAVEDLDWDALTVKGTCQEIEKRYLRLTSAPDPSTVRPEHVLEKALSMVETSQKNYLFKCDQLKSIRQDLTVQRIQNELTVKVYETHARLALQAGDLPEFNQCQSQLKRLYREGNKGFYFEFSAYNLLCVMLHSNNKRDLLSSMASLPKEAKQDGAVKHALAVHSAVSSGNYVMFFKLYKQGPNLNSCLMDLYVERMRFEAIKCISRSYRPTVPVGYVARILGFSLNVDDRSEECEIWLKAHGAILSLDNSGELQIDTKVSATTLYMPEPENAVAHGDASLAVNDFFARTS</sequence>
<protein>
    <submittedName>
        <fullName evidence="1">Uncharacterized protein</fullName>
    </submittedName>
</protein>
<dbReference type="Proteomes" id="UP001732700">
    <property type="component" value="Chromosome 1A"/>
</dbReference>
<name>A0ACD5T9K1_AVESA</name>